<gene>
    <name evidence="2" type="ordered locus">Aeqsu_1964</name>
</gene>
<dbReference type="EMBL" id="CP003280">
    <property type="protein sequence ID" value="AFL81437.1"/>
    <property type="molecule type" value="Genomic_DNA"/>
</dbReference>
<dbReference type="Proteomes" id="UP000006049">
    <property type="component" value="Chromosome"/>
</dbReference>
<evidence type="ECO:0000256" key="1">
    <source>
        <dbReference type="SAM" id="MobiDB-lite"/>
    </source>
</evidence>
<accession>I3YWR9</accession>
<name>I3YWR9_AEQSU</name>
<sequence>MSKRNLRASSKDANALKQEKILKKLEEKKMKKRKSRV</sequence>
<dbReference type="KEGG" id="asl:Aeqsu_1964"/>
<keyword evidence="3" id="KW-1185">Reference proteome</keyword>
<evidence type="ECO:0000313" key="2">
    <source>
        <dbReference type="EMBL" id="AFL81437.1"/>
    </source>
</evidence>
<proteinExistence type="predicted"/>
<protein>
    <submittedName>
        <fullName evidence="2">Uncharacterized protein</fullName>
    </submittedName>
</protein>
<feature type="region of interest" description="Disordered" evidence="1">
    <location>
        <begin position="1"/>
        <end position="20"/>
    </location>
</feature>
<reference evidence="2 3" key="1">
    <citation type="submission" date="2012-06" db="EMBL/GenBank/DDBJ databases">
        <title>The complete genome of Aequorivita sublithincola DSM 14238.</title>
        <authorList>
            <consortium name="US DOE Joint Genome Institute (JGI-PGF)"/>
            <person name="Lucas S."/>
            <person name="Copeland A."/>
            <person name="Lapidus A."/>
            <person name="Goodwin L."/>
            <person name="Pitluck S."/>
            <person name="Peters L."/>
            <person name="Munk A.C.C."/>
            <person name="Kyrpides N."/>
            <person name="Mavromatis K."/>
            <person name="Pagani I."/>
            <person name="Ivanova N."/>
            <person name="Ovchinnikova G."/>
            <person name="Zeytun A."/>
            <person name="Detter J.C."/>
            <person name="Han C."/>
            <person name="Land M."/>
            <person name="Hauser L."/>
            <person name="Markowitz V."/>
            <person name="Cheng J.-F."/>
            <person name="Hugenholtz P."/>
            <person name="Woyke T."/>
            <person name="Wu D."/>
            <person name="Tindall B."/>
            <person name="Faehnrich R."/>
            <person name="Brambilla E."/>
            <person name="Klenk H.-P."/>
            <person name="Eisen J.A."/>
        </authorList>
    </citation>
    <scope>NUCLEOTIDE SEQUENCE [LARGE SCALE GENOMIC DNA]</scope>
    <source>
        <strain evidence="3">DSM 14238 / LMG 21431 / ACAM 643 / 9-3</strain>
    </source>
</reference>
<organism evidence="2 3">
    <name type="scientific">Aequorivita sublithincola (strain DSM 14238 / LMG 21431 / ACAM 643 / 9-3)</name>
    <dbReference type="NCBI Taxonomy" id="746697"/>
    <lineage>
        <taxon>Bacteria</taxon>
        <taxon>Pseudomonadati</taxon>
        <taxon>Bacteroidota</taxon>
        <taxon>Flavobacteriia</taxon>
        <taxon>Flavobacteriales</taxon>
        <taxon>Flavobacteriaceae</taxon>
        <taxon>Aequorivita</taxon>
    </lineage>
</organism>
<dbReference type="AlphaFoldDB" id="I3YWR9"/>
<dbReference type="HOGENOM" id="CLU_3339042_0_0_10"/>
<evidence type="ECO:0000313" key="3">
    <source>
        <dbReference type="Proteomes" id="UP000006049"/>
    </source>
</evidence>